<reference evidence="1" key="1">
    <citation type="submission" date="2022-07" db="EMBL/GenBank/DDBJ databases">
        <title>Evaluation of T. orientalis genome assembly methods using nanopore sequencing and analysis of variation between genomes.</title>
        <authorList>
            <person name="Yam J."/>
            <person name="Micallef M.L."/>
            <person name="Liu M."/>
            <person name="Djordjevic S.P."/>
            <person name="Bogema D.R."/>
            <person name="Jenkins C."/>
        </authorList>
    </citation>
    <scope>NUCLEOTIDE SEQUENCE</scope>
    <source>
        <strain evidence="1">Goon Nure</strain>
    </source>
</reference>
<protein>
    <submittedName>
        <fullName evidence="1">Uncharacterized protein</fullName>
    </submittedName>
</protein>
<proteinExistence type="predicted"/>
<name>A0A976QWI1_THEOR</name>
<accession>A0A976QWI1</accession>
<evidence type="ECO:0000313" key="2">
    <source>
        <dbReference type="Proteomes" id="UP000244811"/>
    </source>
</evidence>
<dbReference type="AlphaFoldDB" id="A0A976QWI1"/>
<dbReference type="EMBL" id="CP056069">
    <property type="protein sequence ID" value="UKK00308.2"/>
    <property type="molecule type" value="Genomic_DNA"/>
</dbReference>
<organism evidence="1 2">
    <name type="scientific">Theileria orientalis</name>
    <dbReference type="NCBI Taxonomy" id="68886"/>
    <lineage>
        <taxon>Eukaryota</taxon>
        <taxon>Sar</taxon>
        <taxon>Alveolata</taxon>
        <taxon>Apicomplexa</taxon>
        <taxon>Aconoidasida</taxon>
        <taxon>Piroplasmida</taxon>
        <taxon>Theileriidae</taxon>
        <taxon>Theileria</taxon>
    </lineage>
</organism>
<evidence type="ECO:0000313" key="1">
    <source>
        <dbReference type="EMBL" id="UKK00308.2"/>
    </source>
</evidence>
<gene>
    <name evidence="1" type="ORF">MACK_000380</name>
</gene>
<sequence length="620" mass="71037">MSTDNAALKLLYRTKYAQNRTKYYTVRNTVLSQTERPFFVTGSFYDAKNNRKLLSLKKAFLNRRASRRGPFQKFSLPHEYHKSFGDPLYYSHSQLVSSCVSASSENMCDSYFWKQICEKIREVRDVISISDLLKCVSSVVKVNYYDRDLFRVLSREFVDDAKKLSLEDIAELLHCYYRQNVYSCDLINSIGKRVTLSLIKELQRTVSENSESEPRGVLGKIKDIIPGNRPVKVDFSFRPLTKILNYCHYFGYENPDLYLSVAKTFLRCSSNMDFVSRLEMFTYLDPKLMFPDSEKSSESVVSVSKEYSGPDFARDMVSQLLDYVDLTNVPDLYHENTFEISVFLSSQLFRVPENSKLLHDLCGALSSCRLISKALFRYASNCTYLGNGWREPLGQFLALLSRCYDESMAIMSRVSALTHGLKVKSPFVESLENLFMDSILTCFRVLNCCWRLKLGCVDAKDDDKLCKMLRFTLDDDNVHSQFLREFGKLSLSSTEMDLISKAVEAINEYGCKSQSVENLTASFECLTALINNSGGIKRSVSLPSNLKEKASNANDAVSMEIVRQLVDFDRGSLYRVSLSLSTTDAKNVHLDHYVNYFPKITRRSHEKHHVPISNPFSDAY</sequence>
<dbReference type="Proteomes" id="UP000244811">
    <property type="component" value="Chromosome 1"/>
</dbReference>